<dbReference type="EMBL" id="DF968176">
    <property type="protein sequence ID" value="GAP05168.1"/>
    <property type="molecule type" value="Genomic_DNA"/>
</dbReference>
<reference evidence="1" key="1">
    <citation type="journal article" date="2015" name="BMC Genomics">
        <title>Comparative genomics of Fructobacillus spp. and Leuconostoc spp. reveals niche-specific evolution of Fructobacillus spp.</title>
        <authorList>
            <person name="Endo A."/>
            <person name="Tanizawa Y."/>
            <person name="Tanaka N."/>
            <person name="Maeno S."/>
            <person name="Kumar H."/>
            <person name="Shiwa Y."/>
            <person name="Okada S."/>
            <person name="Yoshikawa H."/>
            <person name="Dicks L."/>
            <person name="Nakagawa J."/>
            <person name="Arita M."/>
        </authorList>
    </citation>
    <scope>NUCLEOTIDE SEQUENCE [LARGE SCALE GENOMIC DNA]</scope>
    <source>
        <strain evidence="1">F214-1</strain>
    </source>
</reference>
<name>A0A3F3HD05_9LACO</name>
<organism evidence="1">
    <name type="scientific">Fructobacillus tropaeoli</name>
    <dbReference type="NCBI Taxonomy" id="709323"/>
    <lineage>
        <taxon>Bacteria</taxon>
        <taxon>Bacillati</taxon>
        <taxon>Bacillota</taxon>
        <taxon>Bacilli</taxon>
        <taxon>Lactobacillales</taxon>
        <taxon>Lactobacillaceae</taxon>
        <taxon>Fructobacillus</taxon>
    </lineage>
</organism>
<sequence length="32" mass="3700">DFFTKVKRLAIGIMRSRPIVGVQIEQVDLLEK</sequence>
<evidence type="ECO:0000313" key="1">
    <source>
        <dbReference type="EMBL" id="GAP05168.1"/>
    </source>
</evidence>
<protein>
    <submittedName>
        <fullName evidence="1">Uncharacterized protein</fullName>
    </submittedName>
</protein>
<proteinExistence type="predicted"/>
<dbReference type="AlphaFoldDB" id="A0A3F3HD05"/>
<accession>A0A3F3HD05</accession>
<gene>
    <name evidence="1" type="ORF">FTRO_0990010</name>
</gene>
<dbReference type="Proteomes" id="UP000064514">
    <property type="component" value="Unassembled WGS sequence"/>
</dbReference>
<feature type="non-terminal residue" evidence="1">
    <location>
        <position position="1"/>
    </location>
</feature>